<dbReference type="AlphaFoldDB" id="A0A917JNV6"/>
<feature type="domain" description="Lcl C-terminal" evidence="2">
    <location>
        <begin position="230"/>
        <end position="367"/>
    </location>
</feature>
<evidence type="ECO:0000313" key="4">
    <source>
        <dbReference type="Proteomes" id="UP000630149"/>
    </source>
</evidence>
<dbReference type="Proteomes" id="UP000630149">
    <property type="component" value="Unassembled WGS sequence"/>
</dbReference>
<dbReference type="InterPro" id="IPR013783">
    <property type="entry name" value="Ig-like_fold"/>
</dbReference>
<evidence type="ECO:0000259" key="1">
    <source>
        <dbReference type="Pfam" id="PF01833"/>
    </source>
</evidence>
<accession>A0A917JNV6</accession>
<dbReference type="OrthoDB" id="5410062at2"/>
<sequence>MKKIGIMILYAVMFFLGQASFAGTGNLFEVTSSGTPATLDIILCLNGRGPLSCQNYTVTRRTLSIRTIAPNHIYPAVGIKVKTPGFSLTGCTFIANGFCIFSASNTSFATVTVTSLETEATLTEINPPSGSAAGGTGVILTGTGLSGTTGVTFGGTAAIGVNVVNSTTVTAVTPAHAAGVVDVVITTTNGDSTLANGYTYLPTAVGQSSNGGTIACLGAVIPNLNLIASIADNSTGIQWGGNGVITNAQSTTNGAANTTTIIATVGNNGGIPYAAQLCNNFEVDSRGNTPCQAGNICYNDWFLPAKDQLNCLFINKDLIGGFSMGDYWSSTEFFPEGSEFNAWSQSFNNGSVGGNSKNDTWRVRCVRAFTP</sequence>
<dbReference type="Pfam" id="PF01833">
    <property type="entry name" value="TIG"/>
    <property type="match status" value="1"/>
</dbReference>
<proteinExistence type="predicted"/>
<comment type="caution">
    <text evidence="3">The sequence shown here is derived from an EMBL/GenBank/DDBJ whole genome shotgun (WGS) entry which is preliminary data.</text>
</comment>
<dbReference type="RefSeq" id="WP_131775616.1">
    <property type="nucleotide sequence ID" value="NZ_BMOB01000001.1"/>
</dbReference>
<dbReference type="Gene3D" id="2.60.40.10">
    <property type="entry name" value="Immunoglobulins"/>
    <property type="match status" value="1"/>
</dbReference>
<keyword evidence="4" id="KW-1185">Reference proteome</keyword>
<feature type="domain" description="IPT/TIG" evidence="1">
    <location>
        <begin position="121"/>
        <end position="200"/>
    </location>
</feature>
<dbReference type="InterPro" id="IPR011460">
    <property type="entry name" value="Lcl_C"/>
</dbReference>
<dbReference type="EMBL" id="BMOB01000001">
    <property type="protein sequence ID" value="GGI78440.1"/>
    <property type="molecule type" value="Genomic_DNA"/>
</dbReference>
<evidence type="ECO:0000259" key="2">
    <source>
        <dbReference type="Pfam" id="PF07603"/>
    </source>
</evidence>
<protein>
    <recommendedName>
        <fullName evidence="5">IPT/TIG domain-containing protein</fullName>
    </recommendedName>
</protein>
<dbReference type="Pfam" id="PF07603">
    <property type="entry name" value="Lcl_C"/>
    <property type="match status" value="1"/>
</dbReference>
<evidence type="ECO:0000313" key="3">
    <source>
        <dbReference type="EMBL" id="GGI78440.1"/>
    </source>
</evidence>
<dbReference type="InterPro" id="IPR002909">
    <property type="entry name" value="IPT_dom"/>
</dbReference>
<evidence type="ECO:0008006" key="5">
    <source>
        <dbReference type="Google" id="ProtNLM"/>
    </source>
</evidence>
<gene>
    <name evidence="3" type="ORF">GCM10007966_03870</name>
</gene>
<name>A0A917JNV6_9GAMM</name>
<reference evidence="3" key="1">
    <citation type="journal article" date="2014" name="Int. J. Syst. Evol. Microbiol.">
        <title>Complete genome sequence of Corynebacterium casei LMG S-19264T (=DSM 44701T), isolated from a smear-ripened cheese.</title>
        <authorList>
            <consortium name="US DOE Joint Genome Institute (JGI-PGF)"/>
            <person name="Walter F."/>
            <person name="Albersmeier A."/>
            <person name="Kalinowski J."/>
            <person name="Ruckert C."/>
        </authorList>
    </citation>
    <scope>NUCLEOTIDE SEQUENCE</scope>
    <source>
        <strain evidence="3">JCM 13919</strain>
    </source>
</reference>
<dbReference type="SUPFAM" id="SSF81296">
    <property type="entry name" value="E set domains"/>
    <property type="match status" value="1"/>
</dbReference>
<dbReference type="InterPro" id="IPR014756">
    <property type="entry name" value="Ig_E-set"/>
</dbReference>
<organism evidence="3 4">
    <name type="scientific">Legionella impletisoli</name>
    <dbReference type="NCBI Taxonomy" id="343510"/>
    <lineage>
        <taxon>Bacteria</taxon>
        <taxon>Pseudomonadati</taxon>
        <taxon>Pseudomonadota</taxon>
        <taxon>Gammaproteobacteria</taxon>
        <taxon>Legionellales</taxon>
        <taxon>Legionellaceae</taxon>
        <taxon>Legionella</taxon>
    </lineage>
</organism>
<reference evidence="3" key="2">
    <citation type="submission" date="2020-09" db="EMBL/GenBank/DDBJ databases">
        <authorList>
            <person name="Sun Q."/>
            <person name="Ohkuma M."/>
        </authorList>
    </citation>
    <scope>NUCLEOTIDE SEQUENCE</scope>
    <source>
        <strain evidence="3">JCM 13919</strain>
    </source>
</reference>